<keyword evidence="12" id="KW-1185">Reference proteome</keyword>
<dbReference type="CDD" id="cd00659">
    <property type="entry name" value="Topo_IB_C"/>
    <property type="match status" value="1"/>
</dbReference>
<evidence type="ECO:0000256" key="3">
    <source>
        <dbReference type="ARBA" id="ARBA00023029"/>
    </source>
</evidence>
<feature type="active site" description="O-(3'-phospho-DNA)-tyrosine intermediate" evidence="6">
    <location>
        <position position="867"/>
    </location>
</feature>
<organism evidence="11 12">
    <name type="scientific">Sodiomyces alkalinus (strain CBS 110278 / VKM F-3762 / F11)</name>
    <name type="common">Alkaliphilic filamentous fungus</name>
    <dbReference type="NCBI Taxonomy" id="1314773"/>
    <lineage>
        <taxon>Eukaryota</taxon>
        <taxon>Fungi</taxon>
        <taxon>Dikarya</taxon>
        <taxon>Ascomycota</taxon>
        <taxon>Pezizomycotina</taxon>
        <taxon>Sordariomycetes</taxon>
        <taxon>Hypocreomycetidae</taxon>
        <taxon>Glomerellales</taxon>
        <taxon>Plectosphaerellaceae</taxon>
        <taxon>Sodiomyces</taxon>
    </lineage>
</organism>
<dbReference type="SUPFAM" id="SSF56349">
    <property type="entry name" value="DNA breaking-rejoining enzymes"/>
    <property type="match status" value="1"/>
</dbReference>
<dbReference type="PROSITE" id="PS00176">
    <property type="entry name" value="TOPO_IB_1"/>
    <property type="match status" value="1"/>
</dbReference>
<dbReference type="InterPro" id="IPR018521">
    <property type="entry name" value="TopoIB_AS"/>
</dbReference>
<dbReference type="InterPro" id="IPR013500">
    <property type="entry name" value="TopoI_cat_euk"/>
</dbReference>
<feature type="compositionally biased region" description="Acidic residues" evidence="9">
    <location>
        <begin position="126"/>
        <end position="136"/>
    </location>
</feature>
<feature type="compositionally biased region" description="Low complexity" evidence="9">
    <location>
        <begin position="219"/>
        <end position="242"/>
    </location>
</feature>
<evidence type="ECO:0000313" key="11">
    <source>
        <dbReference type="EMBL" id="ROT37466.1"/>
    </source>
</evidence>
<dbReference type="PRINTS" id="PR00416">
    <property type="entry name" value="EUTPISMRASEI"/>
</dbReference>
<keyword evidence="5 6" id="KW-0413">Isomerase</keyword>
<dbReference type="InterPro" id="IPR025834">
    <property type="entry name" value="TopoI_C_dom"/>
</dbReference>
<dbReference type="InterPro" id="IPR013030">
    <property type="entry name" value="DNA_topo_DNA_db_N_dom2"/>
</dbReference>
<dbReference type="PROSITE" id="PS52038">
    <property type="entry name" value="TOPO_IB_2"/>
    <property type="match status" value="1"/>
</dbReference>
<gene>
    <name evidence="11" type="ORF">SODALDRAFT_279785</name>
</gene>
<dbReference type="EMBL" id="ML119057">
    <property type="protein sequence ID" value="ROT37466.1"/>
    <property type="molecule type" value="Genomic_DNA"/>
</dbReference>
<evidence type="ECO:0000256" key="5">
    <source>
        <dbReference type="ARBA" id="ARBA00023235"/>
    </source>
</evidence>
<dbReference type="InterPro" id="IPR013499">
    <property type="entry name" value="TopoI_euk"/>
</dbReference>
<name>A0A3N2PT20_SODAK</name>
<dbReference type="InterPro" id="IPR036202">
    <property type="entry name" value="TopoI_DNA-bd_euk_N_sf"/>
</dbReference>
<dbReference type="GO" id="GO:0006260">
    <property type="term" value="P:DNA replication"/>
    <property type="evidence" value="ECO:0007669"/>
    <property type="project" value="TreeGrafter"/>
</dbReference>
<keyword evidence="4 6" id="KW-0238">DNA-binding</keyword>
<dbReference type="SMART" id="SM00435">
    <property type="entry name" value="TOPEUc"/>
    <property type="match status" value="1"/>
</dbReference>
<dbReference type="STRING" id="1314773.A0A3N2PT20"/>
<dbReference type="Pfam" id="PF14370">
    <property type="entry name" value="Topo_C_assoc"/>
    <property type="match status" value="1"/>
</dbReference>
<evidence type="ECO:0000256" key="4">
    <source>
        <dbReference type="ARBA" id="ARBA00023125"/>
    </source>
</evidence>
<dbReference type="InterPro" id="IPR014727">
    <property type="entry name" value="TopoI_cat_a/b-sub_euk"/>
</dbReference>
<feature type="compositionally biased region" description="Acidic residues" evidence="9">
    <location>
        <begin position="250"/>
        <end position="262"/>
    </location>
</feature>
<dbReference type="InterPro" id="IPR051062">
    <property type="entry name" value="Topoisomerase_IB"/>
</dbReference>
<dbReference type="PANTHER" id="PTHR10290">
    <property type="entry name" value="DNA TOPOISOMERASE I"/>
    <property type="match status" value="1"/>
</dbReference>
<dbReference type="Gene3D" id="1.10.132.10">
    <property type="match status" value="2"/>
</dbReference>
<dbReference type="Gene3D" id="2.170.11.10">
    <property type="entry name" value="DNA Topoisomerase I, domain 2"/>
    <property type="match status" value="1"/>
</dbReference>
<dbReference type="InterPro" id="IPR014711">
    <property type="entry name" value="TopoI_cat_a-hlx-sub_euk"/>
</dbReference>
<dbReference type="EC" id="5.6.2.1" evidence="7"/>
<dbReference type="Proteomes" id="UP000272025">
    <property type="component" value="Unassembled WGS sequence"/>
</dbReference>
<protein>
    <recommendedName>
        <fullName evidence="7">DNA topoisomerase I</fullName>
        <ecNumber evidence="7">5.6.2.1</ecNumber>
    </recommendedName>
    <alternativeName>
        <fullName evidence="7">DNA topoisomerase 1</fullName>
    </alternativeName>
</protein>
<evidence type="ECO:0000256" key="8">
    <source>
        <dbReference type="SAM" id="Coils"/>
    </source>
</evidence>
<comment type="function">
    <text evidence="7">Releases the supercoiling and torsional tension of DNA introduced during the DNA replication and transcription by transiently cleaving and rejoining one strand of the DNA duplex. Introduces a single-strand break via transesterification at the specific target site 5'-[CT]CCTTp site in duplex DNA. The scissile phosphodiester is attacked by the catalytic tyrosine of the enzyme, resulting in the formation of a DNA-(3'-phosphotyrosyl)-enzyme intermediate and the expulsion of a 5'-OH DNA strand. The free DNA strand then undergoes passage around the unbroken strand thus removing DNA supercoils. Finally, in the religation step, the DNA 5'-OH attacks the covalent intermediate to expel the active-site tyrosine and restore the DNA phosphodiester backbone.</text>
</comment>
<dbReference type="GO" id="GO:0007059">
    <property type="term" value="P:chromosome segregation"/>
    <property type="evidence" value="ECO:0007669"/>
    <property type="project" value="TreeGrafter"/>
</dbReference>
<dbReference type="FunFam" id="2.170.11.10:FF:000001">
    <property type="entry name" value="DNA topoisomerase I"/>
    <property type="match status" value="1"/>
</dbReference>
<evidence type="ECO:0000313" key="12">
    <source>
        <dbReference type="Proteomes" id="UP000272025"/>
    </source>
</evidence>
<feature type="region of interest" description="Disordered" evidence="9">
    <location>
        <begin position="1"/>
        <end position="272"/>
    </location>
</feature>
<dbReference type="FunFam" id="1.10.132.10:FF:000003">
    <property type="entry name" value="DNA topoisomerase I"/>
    <property type="match status" value="1"/>
</dbReference>
<dbReference type="SUPFAM" id="SSF56741">
    <property type="entry name" value="Eukaryotic DNA topoisomerase I, N-terminal DNA-binding fragment"/>
    <property type="match status" value="1"/>
</dbReference>
<evidence type="ECO:0000256" key="1">
    <source>
        <dbReference type="ARBA" id="ARBA00000213"/>
    </source>
</evidence>
<evidence type="ECO:0000256" key="2">
    <source>
        <dbReference type="ARBA" id="ARBA00006645"/>
    </source>
</evidence>
<reference evidence="11 12" key="1">
    <citation type="journal article" date="2018" name="Mol. Ecol.">
        <title>The obligate alkalophilic soda-lake fungus Sodiomyces alkalinus has shifted to a protein diet.</title>
        <authorList>
            <person name="Grum-Grzhimaylo A.A."/>
            <person name="Falkoski D.L."/>
            <person name="van den Heuvel J."/>
            <person name="Valero-Jimenez C.A."/>
            <person name="Min B."/>
            <person name="Choi I.G."/>
            <person name="Lipzen A."/>
            <person name="Daum C.G."/>
            <person name="Aanen D.K."/>
            <person name="Tsang A."/>
            <person name="Henrissat B."/>
            <person name="Bilanenko E.N."/>
            <person name="de Vries R.P."/>
            <person name="van Kan J.A.L."/>
            <person name="Grigoriev I.V."/>
            <person name="Debets A.J.M."/>
        </authorList>
    </citation>
    <scope>NUCLEOTIDE SEQUENCE [LARGE SCALE GENOMIC DNA]</scope>
    <source>
        <strain evidence="11 12">F11</strain>
    </source>
</reference>
<dbReference type="Pfam" id="PF02919">
    <property type="entry name" value="Topoisom_I_N"/>
    <property type="match status" value="1"/>
</dbReference>
<sequence>MSDSDDDMPLAKSNGHVSAARVTEADDRAMDESASNAKPAPPGISIRNGPVVDGMDVDAPTANGSAKRKSRSSVGKVNYRDGSDSDDNKPLAKRQKKTAVEDSDDDDMPLKKSRKPPSYAETSLPNDDDDDDDDEPLSTKLAKKKASIEKQAAKEAKAIRASESKAKKAAGKKPVKEESDDEPIAKTKRVSNGVSSAKKRTKVESDSDEPIAKKKKAPTKAPTKAPAKATPAKGKQATPAAKGKVKKEESEEAEEEEEDDADQWWNEPKKEDGSIQWDSLEHNGVLFDYKYTPLPKHVKLIYDGKRLQLPIQIEEAAWFFGSMYHSKLHVDNPTFQKNYFNDFKEIIKEHGPVRDTDGNVVEVKDFHKIDWEPLASYAEQQAAERRNKTKEEKKAIKEEKERREAPFQHCLWNGRKEKVGNFRVEPPSLFRGRGEHPKTGKIKKQVFPEDVTINIGKGVKIPEPPAGHKWKAVVHDNKATWLASWQENINGAYKYVMLAAGSSVKGKSDYQKFEKARELKKHILKIRRDYTKDLKSEVMADRQRATAMYLIDKFALRAGNEKNAEEEAETVGCCSLKYEHITLKEPNTVVFDFLGKDSIRFFDEFTVERQVFKNLKLFKKPPKTDGDDIFDRLSTAQLNKHLKSYMDGLTAKVFRTYNASFTMSRLLQELPVKDLTIAEKVKLYNDCNREVAILCNHKRTVGASHAAQMEKLGDRIKGLRYQQWRSKKMMLELDPKLKKKKGAEYFELDPELDEAWIQSHQAFLVEEQRTKITKKFEKDNDKLVAEGSKKMPEKELKERLKAADELAAKFKKENKTKKVEPEGRSPTVEKFQDAVKKIDERINTLKLQAADRDDNKEVALGTSKINYIDPRLTVVFSRKFDVPIEKFFSKTLREKFNWAIQSVKDDKWEF</sequence>
<dbReference type="Pfam" id="PF01028">
    <property type="entry name" value="Topoisom_I"/>
    <property type="match status" value="1"/>
</dbReference>
<dbReference type="GO" id="GO:0003677">
    <property type="term" value="F:DNA binding"/>
    <property type="evidence" value="ECO:0007669"/>
    <property type="project" value="UniProtKB-UniRule"/>
</dbReference>
<dbReference type="InterPro" id="IPR011010">
    <property type="entry name" value="DNA_brk_join_enz"/>
</dbReference>
<accession>A0A3N2PT20</accession>
<proteinExistence type="inferred from homology"/>
<dbReference type="FunFam" id="3.90.15.10:FF:000002">
    <property type="entry name" value="DNA topoisomerase I"/>
    <property type="match status" value="1"/>
</dbReference>
<evidence type="ECO:0000256" key="7">
    <source>
        <dbReference type="RuleBase" id="RU365101"/>
    </source>
</evidence>
<dbReference type="Gene3D" id="3.90.15.10">
    <property type="entry name" value="Topoisomerase I, Chain A, domain 3"/>
    <property type="match status" value="1"/>
</dbReference>
<dbReference type="GO" id="GO:0005730">
    <property type="term" value="C:nucleolus"/>
    <property type="evidence" value="ECO:0007669"/>
    <property type="project" value="TreeGrafter"/>
</dbReference>
<keyword evidence="8" id="KW-0175">Coiled coil</keyword>
<dbReference type="AlphaFoldDB" id="A0A3N2PT20"/>
<feature type="coiled-coil region" evidence="8">
    <location>
        <begin position="793"/>
        <end position="848"/>
    </location>
</feature>
<dbReference type="InterPro" id="IPR008336">
    <property type="entry name" value="TopoI_DNA-bd_euk"/>
</dbReference>
<evidence type="ECO:0000256" key="6">
    <source>
        <dbReference type="PROSITE-ProRule" id="PRU01382"/>
    </source>
</evidence>
<dbReference type="GO" id="GO:0005694">
    <property type="term" value="C:chromosome"/>
    <property type="evidence" value="ECO:0007669"/>
    <property type="project" value="InterPro"/>
</dbReference>
<dbReference type="GO" id="GO:0003917">
    <property type="term" value="F:DNA topoisomerase type I (single strand cut, ATP-independent) activity"/>
    <property type="evidence" value="ECO:0007669"/>
    <property type="project" value="UniProtKB-UniRule"/>
</dbReference>
<feature type="region of interest" description="Disordered" evidence="9">
    <location>
        <begin position="380"/>
        <end position="401"/>
    </location>
</feature>
<feature type="compositionally biased region" description="Basic and acidic residues" evidence="9">
    <location>
        <begin position="78"/>
        <end position="90"/>
    </location>
</feature>
<feature type="domain" description="DNA topoisomerase I eukaryotic-type" evidence="10">
    <location>
        <begin position="429"/>
        <end position="881"/>
    </location>
</feature>
<feature type="compositionally biased region" description="Basic and acidic residues" evidence="9">
    <location>
        <begin position="382"/>
        <end position="401"/>
    </location>
</feature>
<feature type="compositionally biased region" description="Basic and acidic residues" evidence="9">
    <location>
        <begin position="146"/>
        <end position="166"/>
    </location>
</feature>
<dbReference type="InterPro" id="IPR013034">
    <property type="entry name" value="DNA_topo_DNA_db_N_dom1"/>
</dbReference>
<dbReference type="Gene3D" id="1.10.10.41">
    <property type="entry name" value="Yeast DNA topoisomerase - domain 1"/>
    <property type="match status" value="1"/>
</dbReference>
<dbReference type="GeneID" id="39576668"/>
<dbReference type="GO" id="GO:0006265">
    <property type="term" value="P:DNA topological change"/>
    <property type="evidence" value="ECO:0007669"/>
    <property type="project" value="UniProtKB-UniRule"/>
</dbReference>
<keyword evidence="3 6" id="KW-0799">Topoisomerase</keyword>
<evidence type="ECO:0000259" key="10">
    <source>
        <dbReference type="SMART" id="SM00435"/>
    </source>
</evidence>
<comment type="similarity">
    <text evidence="2 6 7">Belongs to the type IB topoisomerase family.</text>
</comment>
<evidence type="ECO:0000256" key="9">
    <source>
        <dbReference type="SAM" id="MobiDB-lite"/>
    </source>
</evidence>
<dbReference type="InterPro" id="IPR001631">
    <property type="entry name" value="TopoI"/>
</dbReference>
<comment type="catalytic activity">
    <reaction evidence="1 6 7">
        <text>ATP-independent breakage of single-stranded DNA, followed by passage and rejoining.</text>
        <dbReference type="EC" id="5.6.2.1"/>
    </reaction>
</comment>
<dbReference type="PANTHER" id="PTHR10290:SF3">
    <property type="entry name" value="DNA TOPOISOMERASE 1"/>
    <property type="match status" value="1"/>
</dbReference>
<dbReference type="RefSeq" id="XP_028465272.1">
    <property type="nucleotide sequence ID" value="XM_028608190.1"/>
</dbReference>
<dbReference type="OrthoDB" id="47179at2759"/>